<dbReference type="OrthoDB" id="10050977at2759"/>
<dbReference type="AlphaFoldDB" id="A0A3N0Z4L6"/>
<dbReference type="Proteomes" id="UP000281406">
    <property type="component" value="Unassembled WGS sequence"/>
</dbReference>
<dbReference type="EMBL" id="RJVU01010503">
    <property type="protein sequence ID" value="ROL53427.1"/>
    <property type="molecule type" value="Genomic_DNA"/>
</dbReference>
<gene>
    <name evidence="2" type="ORF">DPX16_7027</name>
</gene>
<name>A0A3N0Z4L6_ANAGA</name>
<accession>A0A3N0Z4L6</accession>
<comment type="caution">
    <text evidence="2">The sequence shown here is derived from an EMBL/GenBank/DDBJ whole genome shotgun (WGS) entry which is preliminary data.</text>
</comment>
<proteinExistence type="predicted"/>
<organism evidence="2 3">
    <name type="scientific">Anabarilius grahami</name>
    <name type="common">Kanglang fish</name>
    <name type="synonym">Barilius grahami</name>
    <dbReference type="NCBI Taxonomy" id="495550"/>
    <lineage>
        <taxon>Eukaryota</taxon>
        <taxon>Metazoa</taxon>
        <taxon>Chordata</taxon>
        <taxon>Craniata</taxon>
        <taxon>Vertebrata</taxon>
        <taxon>Euteleostomi</taxon>
        <taxon>Actinopterygii</taxon>
        <taxon>Neopterygii</taxon>
        <taxon>Teleostei</taxon>
        <taxon>Ostariophysi</taxon>
        <taxon>Cypriniformes</taxon>
        <taxon>Xenocyprididae</taxon>
        <taxon>Xenocypridinae</taxon>
        <taxon>Xenocypridinae incertae sedis</taxon>
        <taxon>Anabarilius</taxon>
    </lineage>
</organism>
<evidence type="ECO:0000313" key="2">
    <source>
        <dbReference type="EMBL" id="ROL53427.1"/>
    </source>
</evidence>
<protein>
    <submittedName>
        <fullName evidence="2">Uncharacterized protein</fullName>
    </submittedName>
</protein>
<evidence type="ECO:0000256" key="1">
    <source>
        <dbReference type="SAM" id="MobiDB-lite"/>
    </source>
</evidence>
<feature type="region of interest" description="Disordered" evidence="1">
    <location>
        <begin position="122"/>
        <end position="157"/>
    </location>
</feature>
<keyword evidence="3" id="KW-1185">Reference proteome</keyword>
<reference evidence="2 3" key="1">
    <citation type="submission" date="2018-10" db="EMBL/GenBank/DDBJ databases">
        <title>Genome assembly for a Yunnan-Guizhou Plateau 3E fish, Anabarilius grahami (Regan), and its evolutionary and genetic applications.</title>
        <authorList>
            <person name="Jiang W."/>
        </authorList>
    </citation>
    <scope>NUCLEOTIDE SEQUENCE [LARGE SCALE GENOMIC DNA]</scope>
    <source>
        <strain evidence="2">AG-KIZ</strain>
        <tissue evidence="2">Muscle</tissue>
    </source>
</reference>
<feature type="compositionally biased region" description="Basic and acidic residues" evidence="1">
    <location>
        <begin position="122"/>
        <end position="143"/>
    </location>
</feature>
<evidence type="ECO:0000313" key="3">
    <source>
        <dbReference type="Proteomes" id="UP000281406"/>
    </source>
</evidence>
<sequence>MHRSCVDRSASDIGVPRVRGSLAEYAVILDVRTWNSLFLMVERFLEQFPAIQAASMDPRLNKSMEKDRLQRVSDEDFRKAEQFVKVDSIRQFLEEGTALDPRFKSKASDEVWTRVEEELIRNTSEEQTRAQEKEQGEKERADVQADSSSDEETSAVATLKKPKLSALEELFAVEDMAIEVRTETTVSSTTEKIQAEMNHYRSLPSTLSSVRSSNLVVGHEAHSAIAF</sequence>